<feature type="compositionally biased region" description="Polar residues" evidence="1">
    <location>
        <begin position="275"/>
        <end position="284"/>
    </location>
</feature>
<feature type="compositionally biased region" description="Polar residues" evidence="1">
    <location>
        <begin position="251"/>
        <end position="260"/>
    </location>
</feature>
<evidence type="ECO:0000313" key="3">
    <source>
        <dbReference type="Proteomes" id="UP001360953"/>
    </source>
</evidence>
<evidence type="ECO:0000313" key="2">
    <source>
        <dbReference type="EMBL" id="KAK7540684.1"/>
    </source>
</evidence>
<dbReference type="Proteomes" id="UP001360953">
    <property type="component" value="Unassembled WGS sequence"/>
</dbReference>
<keyword evidence="3" id="KW-1185">Reference proteome</keyword>
<dbReference type="RefSeq" id="XP_066657615.1">
    <property type="nucleotide sequence ID" value="XM_066794783.1"/>
</dbReference>
<comment type="caution">
    <text evidence="2">The sequence shown here is derived from an EMBL/GenBank/DDBJ whole genome shotgun (WGS) entry which is preliminary data.</text>
</comment>
<gene>
    <name evidence="2" type="ORF">J3D65DRAFT_248171</name>
</gene>
<organism evidence="2 3">
    <name type="scientific">Phyllosticta citribraziliensis</name>
    <dbReference type="NCBI Taxonomy" id="989973"/>
    <lineage>
        <taxon>Eukaryota</taxon>
        <taxon>Fungi</taxon>
        <taxon>Dikarya</taxon>
        <taxon>Ascomycota</taxon>
        <taxon>Pezizomycotina</taxon>
        <taxon>Dothideomycetes</taxon>
        <taxon>Dothideomycetes incertae sedis</taxon>
        <taxon>Botryosphaeriales</taxon>
        <taxon>Phyllostictaceae</taxon>
        <taxon>Phyllosticta</taxon>
    </lineage>
</organism>
<dbReference type="GeneID" id="92027689"/>
<feature type="region of interest" description="Disordered" evidence="1">
    <location>
        <begin position="236"/>
        <end position="284"/>
    </location>
</feature>
<evidence type="ECO:0000256" key="1">
    <source>
        <dbReference type="SAM" id="MobiDB-lite"/>
    </source>
</evidence>
<name>A0ABR1LZQ5_9PEZI</name>
<proteinExistence type="predicted"/>
<accession>A0ABR1LZQ5</accession>
<dbReference type="EMBL" id="JBBPEH010000003">
    <property type="protein sequence ID" value="KAK7540684.1"/>
    <property type="molecule type" value="Genomic_DNA"/>
</dbReference>
<reference evidence="2 3" key="1">
    <citation type="submission" date="2024-04" db="EMBL/GenBank/DDBJ databases">
        <title>Phyllosticta paracitricarpa is synonymous to the EU quarantine fungus P. citricarpa based on phylogenomic analyses.</title>
        <authorList>
            <consortium name="Lawrence Berkeley National Laboratory"/>
            <person name="Van ingen-buijs V.A."/>
            <person name="Van westerhoven A.C."/>
            <person name="Haridas S."/>
            <person name="Skiadas P."/>
            <person name="Martin F."/>
            <person name="Groenewald J.Z."/>
            <person name="Crous P.W."/>
            <person name="Seidl M.F."/>
        </authorList>
    </citation>
    <scope>NUCLEOTIDE SEQUENCE [LARGE SCALE GENOMIC DNA]</scope>
    <source>
        <strain evidence="2 3">CPC 17464</strain>
    </source>
</reference>
<protein>
    <submittedName>
        <fullName evidence="2">Uncharacterized protein</fullName>
    </submittedName>
</protein>
<sequence>MKGNVDVTGGRGKLPPHFFRSSGRPSINQLPLTHPQQRQAPSAVLCKVRRTTVWRQQQQQLAYGRVENNLCQTARRLTASISGNLLRASIPFSLSTCCCRRRVCCCWRWSWNYVHACMHASRPGAQVTGLRWRRRRRGTVRSRDGCAYASGWLAGWRGVACLCHPTSNTQARHTDTCQAERWKRAVAEAVAREAKDKEARRCATPLTPRSPQLSAFVSSFLMRRRSMQARRMYMDCGQRRLTTRDRDVQKKSTAQRNPNQPRTPPSHESAGARSSFISSQSRRN</sequence>